<proteinExistence type="predicted"/>
<dbReference type="WBParaSite" id="ALUE_0001410601-mRNA-1">
    <property type="protein sequence ID" value="ALUE_0001410601-mRNA-1"/>
    <property type="gene ID" value="ALUE_0001410601"/>
</dbReference>
<dbReference type="AlphaFoldDB" id="A0A0M3I9H0"/>
<evidence type="ECO:0000313" key="2">
    <source>
        <dbReference type="WBParaSite" id="ALUE_0001410601-mRNA-1"/>
    </source>
</evidence>
<protein>
    <submittedName>
        <fullName evidence="2">Pept_C1 domain-containing protein</fullName>
    </submittedName>
</protein>
<evidence type="ECO:0000313" key="1">
    <source>
        <dbReference type="Proteomes" id="UP000036681"/>
    </source>
</evidence>
<accession>A0A0M3I9H0</accession>
<dbReference type="Proteomes" id="UP000036681">
    <property type="component" value="Unplaced"/>
</dbReference>
<name>A0A0M3I9H0_ASCLU</name>
<organism evidence="1 2">
    <name type="scientific">Ascaris lumbricoides</name>
    <name type="common">Giant roundworm</name>
    <dbReference type="NCBI Taxonomy" id="6252"/>
    <lineage>
        <taxon>Eukaryota</taxon>
        <taxon>Metazoa</taxon>
        <taxon>Ecdysozoa</taxon>
        <taxon>Nematoda</taxon>
        <taxon>Chromadorea</taxon>
        <taxon>Rhabditida</taxon>
        <taxon>Spirurina</taxon>
        <taxon>Ascaridomorpha</taxon>
        <taxon>Ascaridoidea</taxon>
        <taxon>Ascarididae</taxon>
        <taxon>Ascaris</taxon>
    </lineage>
</organism>
<sequence>MDIDRDISVSGTTQQSIDEKVTGQKGTCWAYLSVDLSFDAKKYAIIDFAKVTNNTDGHPMIQSSIRL</sequence>
<keyword evidence="1" id="KW-1185">Reference proteome</keyword>
<reference evidence="2" key="1">
    <citation type="submission" date="2017-02" db="UniProtKB">
        <authorList>
            <consortium name="WormBaseParasite"/>
        </authorList>
    </citation>
    <scope>IDENTIFICATION</scope>
</reference>